<feature type="coiled-coil region" evidence="1">
    <location>
        <begin position="610"/>
        <end position="1393"/>
    </location>
</feature>
<name>A0AAU9IQZ7_9CILI</name>
<feature type="coiled-coil region" evidence="1">
    <location>
        <begin position="428"/>
        <end position="493"/>
    </location>
</feature>
<dbReference type="GO" id="GO:0070971">
    <property type="term" value="C:endoplasmic reticulum exit site"/>
    <property type="evidence" value="ECO:0007669"/>
    <property type="project" value="TreeGrafter"/>
</dbReference>
<dbReference type="PANTHER" id="PTHR13402">
    <property type="entry name" value="RGPR-RELATED"/>
    <property type="match status" value="1"/>
</dbReference>
<feature type="compositionally biased region" description="Basic and acidic residues" evidence="2">
    <location>
        <begin position="297"/>
        <end position="317"/>
    </location>
</feature>
<dbReference type="GO" id="GO:0007030">
    <property type="term" value="P:Golgi organization"/>
    <property type="evidence" value="ECO:0007669"/>
    <property type="project" value="TreeGrafter"/>
</dbReference>
<dbReference type="PANTHER" id="PTHR13402:SF6">
    <property type="entry name" value="SECRETORY 16, ISOFORM I"/>
    <property type="match status" value="1"/>
</dbReference>
<evidence type="ECO:0000256" key="2">
    <source>
        <dbReference type="SAM" id="MobiDB-lite"/>
    </source>
</evidence>
<comment type="caution">
    <text evidence="3">The sequence shown here is derived from an EMBL/GenBank/DDBJ whole genome shotgun (WGS) entry which is preliminary data.</text>
</comment>
<organism evidence="3 4">
    <name type="scientific">Blepharisma stoltei</name>
    <dbReference type="NCBI Taxonomy" id="1481888"/>
    <lineage>
        <taxon>Eukaryota</taxon>
        <taxon>Sar</taxon>
        <taxon>Alveolata</taxon>
        <taxon>Ciliophora</taxon>
        <taxon>Postciliodesmatophora</taxon>
        <taxon>Heterotrichea</taxon>
        <taxon>Heterotrichida</taxon>
        <taxon>Blepharismidae</taxon>
        <taxon>Blepharisma</taxon>
    </lineage>
</organism>
<keyword evidence="1" id="KW-0175">Coiled coil</keyword>
<feature type="compositionally biased region" description="Basic and acidic residues" evidence="2">
    <location>
        <begin position="324"/>
        <end position="333"/>
    </location>
</feature>
<dbReference type="Proteomes" id="UP001162131">
    <property type="component" value="Unassembled WGS sequence"/>
</dbReference>
<feature type="region of interest" description="Disordered" evidence="2">
    <location>
        <begin position="278"/>
        <end position="357"/>
    </location>
</feature>
<dbReference type="GO" id="GO:0070973">
    <property type="term" value="P:protein localization to endoplasmic reticulum exit site"/>
    <property type="evidence" value="ECO:0007669"/>
    <property type="project" value="TreeGrafter"/>
</dbReference>
<feature type="region of interest" description="Disordered" evidence="2">
    <location>
        <begin position="242"/>
        <end position="264"/>
    </location>
</feature>
<sequence>MASESILTKSNQGGQDICETNKLNNMENLASQSENYNIKLQAHKIFEAATEPVEILHLSDNGSHSFIQSQIENPQQIIDWKQKNIEDFHSTNQNMLKHPSDTIKEVQNIENQTKTDRSFQLNEMKLQISSLPIENQTACDINLRGQKIIENTNTNNSDYEFISDFASFHLPKINKPNPLHKPTRAIKKEAPKTEQPKSFMSKIAGVFSKGAPEDKPPEMKLGNTGGFYYDKAKKKWVIEGQEEEKQEELEPPPVGFITTATGSQKRRQMYVDTIGQSSFNESTYKPADHEEPEVFDEGFKSDPKPEENYETLSEKMEISQINEGAKEETKQEENTLAGFKEYSGSESPPSELKEDSKAEEIKQNEKLINQLKEELWELNWKSSEKIEELSAINEELYQQISFLSDLGVQNELKIQELNWRLQTEADSKSIFQEDLENMRDTINLLTKEISSLKSSDPVFLSEDSDPYELQLQIAQLENEKLQFQSNIATKDLEIANLNVKLNETDTNVGLLSKQIERQKHEYELKEQYFTEERQRAQQAVSSFRSQLTQIKEMHRVDLDELEHLRNLVEENDIKIGILSKSKSKADIELKKAIFDQQQAEDELLEATKKLKEIEVFRRNLELEIHQLKMELLSEQNEDFIRELQSQLQLAETEKVKLETLVIESKKEAQNIKHQLSEAEKKLKLETEENAAKMQSLEEEIKEKDKENEIKGNENRKMKEIEKELEDKINMLRDENSEINESLNEKNMIIEEKEKEIAEIAKKIDRLEKEIIEKENKINQAQEINFKVQNEKEDLCKILEDTRENYEEKLSNEISQNSELSLQINELKENIANQALEIDSLKVNIEEILKKSEEAISQEKANNLELTKLLDEAKKELDEKEKNEKKLLEQISELKEITQKLELELKNLEEDKNSAFESSVSLRQELAKVEEEKKQAIESLESLKNELDEKLSENEIKLDELDKQNKLLIEDISSKDRKIQELDSQYEELLKENIELKDSHEIEVEDLNSVINDYIGANGQLRNEVETLKDENSKLSEEILANKDLIIESNETIQELNSKIKQISGECEKYSEEINLLRSQEQTYISTTKDLSDKLDNWSAQNQELLEKAEEDKNILISKKDEELEILQSQFKQAEEDLISASKERNELQQNLTITQEELKLNQDKLSELENTLLEKNNLIKELNRIVAYKDLELCEEREKYEEQILQIKEEQGENLSGDIVLLKNEINDLQGKNLEISKELKEVKEIDSKKSETISYLQSSASNLKDQLNKKDQELKVLKEEMKSINEINAGHEKEVRLLKAKSNTNTELEDYKRKNEELSEEIKSMNKDIEDLYERRWKEQQDATANLEKQKLNYEKMIEELKADFEKQKLYYENLIEENKNPEKKNESEEKQLFSEIIINEQKLNKMPHEDALIPVQEPAQMQKLVTDTVEAIKHQAEKQQTPQVPQESEGWFTSLLGSIFLTDRERGQ</sequence>
<dbReference type="GO" id="GO:0012507">
    <property type="term" value="C:ER to Golgi transport vesicle membrane"/>
    <property type="evidence" value="ECO:0007669"/>
    <property type="project" value="TreeGrafter"/>
</dbReference>
<accession>A0AAU9IQZ7</accession>
<evidence type="ECO:0000313" key="4">
    <source>
        <dbReference type="Proteomes" id="UP001162131"/>
    </source>
</evidence>
<keyword evidence="4" id="KW-1185">Reference proteome</keyword>
<proteinExistence type="predicted"/>
<dbReference type="EMBL" id="CAJZBQ010000015">
    <property type="protein sequence ID" value="CAG9316161.1"/>
    <property type="molecule type" value="Genomic_DNA"/>
</dbReference>
<evidence type="ECO:0000256" key="1">
    <source>
        <dbReference type="SAM" id="Coils"/>
    </source>
</evidence>
<protein>
    <submittedName>
        <fullName evidence="3">Uncharacterized protein</fullName>
    </submittedName>
</protein>
<evidence type="ECO:0000313" key="3">
    <source>
        <dbReference type="EMBL" id="CAG9316161.1"/>
    </source>
</evidence>
<gene>
    <name evidence="3" type="ORF">BSTOLATCC_MIC15600</name>
</gene>
<reference evidence="3" key="1">
    <citation type="submission" date="2021-09" db="EMBL/GenBank/DDBJ databases">
        <authorList>
            <consortium name="AG Swart"/>
            <person name="Singh M."/>
            <person name="Singh A."/>
            <person name="Seah K."/>
            <person name="Emmerich C."/>
        </authorList>
    </citation>
    <scope>NUCLEOTIDE SEQUENCE</scope>
    <source>
        <strain evidence="3">ATCC30299</strain>
    </source>
</reference>